<evidence type="ECO:0000259" key="2">
    <source>
        <dbReference type="Pfam" id="PF06713"/>
    </source>
</evidence>
<accession>A0A073KQI9</accession>
<keyword evidence="4" id="KW-1185">Reference proteome</keyword>
<dbReference type="Pfam" id="PF06713">
    <property type="entry name" value="bPH_4"/>
    <property type="match status" value="1"/>
</dbReference>
<dbReference type="eggNOG" id="ENOG5032UFF">
    <property type="taxonomic scope" value="Bacteria"/>
</dbReference>
<dbReference type="InterPro" id="IPR009589">
    <property type="entry name" value="PH_YyaB-like"/>
</dbReference>
<feature type="transmembrane region" description="Helical" evidence="1">
    <location>
        <begin position="12"/>
        <end position="28"/>
    </location>
</feature>
<dbReference type="GO" id="GO:0030153">
    <property type="term" value="P:bacteriocin immunity"/>
    <property type="evidence" value="ECO:0007669"/>
    <property type="project" value="InterPro"/>
</dbReference>
<evidence type="ECO:0000313" key="3">
    <source>
        <dbReference type="EMBL" id="KEK24658.1"/>
    </source>
</evidence>
<proteinExistence type="predicted"/>
<sequence length="139" mass="16400">MKFKVKKNPIHMILFLLLTTILFVLLFIQDGDPIFFTFITLINLFNLSSLYNSNYEITESSLVVKYGFINHTEIPFENIRHVKYSGKQLDSEKWTRQRLEITYGLFDALIAFVPQEEEKFISLLTEKCPNMKVIEQKVK</sequence>
<evidence type="ECO:0000313" key="4">
    <source>
        <dbReference type="Proteomes" id="UP000027778"/>
    </source>
</evidence>
<name>A0A073KQI9_9BACI</name>
<keyword evidence="1" id="KW-0472">Membrane</keyword>
<organism evidence="3 4">
    <name type="scientific">Bacillus gaemokensis</name>
    <dbReference type="NCBI Taxonomy" id="574375"/>
    <lineage>
        <taxon>Bacteria</taxon>
        <taxon>Bacillati</taxon>
        <taxon>Bacillota</taxon>
        <taxon>Bacilli</taxon>
        <taxon>Bacillales</taxon>
        <taxon>Bacillaceae</taxon>
        <taxon>Bacillus</taxon>
        <taxon>Bacillus cereus group</taxon>
    </lineage>
</organism>
<comment type="caution">
    <text evidence="3">The sequence shown here is derived from an EMBL/GenBank/DDBJ whole genome shotgun (WGS) entry which is preliminary data.</text>
</comment>
<keyword evidence="1" id="KW-1133">Transmembrane helix</keyword>
<evidence type="ECO:0000256" key="1">
    <source>
        <dbReference type="SAM" id="Phobius"/>
    </source>
</evidence>
<keyword evidence="1" id="KW-0812">Transmembrane</keyword>
<feature type="transmembrane region" description="Helical" evidence="1">
    <location>
        <begin position="34"/>
        <end position="51"/>
    </location>
</feature>
<dbReference type="AlphaFoldDB" id="A0A073KQI9"/>
<gene>
    <name evidence="3" type="ORF">BAGA_23605</name>
</gene>
<reference evidence="3 4" key="1">
    <citation type="submission" date="2014-06" db="EMBL/GenBank/DDBJ databases">
        <title>Draft genome sequence of Bacillus gaemokensis JCM 15801 (MCCC 1A00707).</title>
        <authorList>
            <person name="Lai Q."/>
            <person name="Liu Y."/>
            <person name="Shao Z."/>
        </authorList>
    </citation>
    <scope>NUCLEOTIDE SEQUENCE [LARGE SCALE GENOMIC DNA]</scope>
    <source>
        <strain evidence="3 4">JCM 15801</strain>
    </source>
</reference>
<dbReference type="Proteomes" id="UP000027778">
    <property type="component" value="Unassembled WGS sequence"/>
</dbReference>
<protein>
    <recommendedName>
        <fullName evidence="2">Uncharacterized protein YyaB-like PH domain-containing protein</fullName>
    </recommendedName>
</protein>
<dbReference type="EMBL" id="JOTM01000005">
    <property type="protein sequence ID" value="KEK24658.1"/>
    <property type="molecule type" value="Genomic_DNA"/>
</dbReference>
<feature type="domain" description="Uncharacterized protein YyaB-like PH" evidence="2">
    <location>
        <begin position="54"/>
        <end position="128"/>
    </location>
</feature>